<keyword evidence="1" id="KW-0479">Metal-binding</keyword>
<protein>
    <submittedName>
        <fullName evidence="10">Uncharacterized protein</fullName>
    </submittedName>
</protein>
<dbReference type="AlphaFoldDB" id="A0A2S7YQ18"/>
<gene>
    <name evidence="10" type="ORF">BB8028_0011g00180</name>
</gene>
<sequence>MLPASYSNQRKDKQCHICHRLFVRSGHLSRHLRTHSDEKPFPCSSGNQSFRRLDVRNLHIRRCHENQSNVLESSATQRGRKRTRVACTACRRRKTRCSGGQPCSQCVEMNDACTYRAGISSTHSRNDAMQHDSNTTSSPSVPLQWLDNTWTDPAIQLPPSPPTTAFRGQSHLPQNYNQDGSDRTGSAAEMGDSNEQLEAVNRVFLSSDFPASTANFLDDAWILPDFSEPPMWLDYPDNMDQSWDISQYTTTPADSTSSKLSPDFLTASPITSMVRTYFLRKAQVSSLALDRPDCMWYSKLPTSTVPDAYVVNVFLNIFRRHIPPTFSLFRDMNLSDSPTSSYYMAMAAVGGLFCSVRGSYDVARALYNDSRRILLTKVNCTKEEQNPDLMADHAETLQEAKTFILLEIYGLCSGDRRSYEFSECMRSDLMRAVRRYTRQSQCTDSGGQLQNMRLFECLHVLNLYRVILMRRPATLTKHDMAMLCSSKTGEGNETTEMSSFLNIVESLATPGLLVDRTALQLHSITSLGGLSSYLWPATRSWFDERANHDEERSRNPLWKKDFIALACVKWWNSQQPNSDPSLTILYHCIKLLIHADIELLVGYFRHSLGKGQQSRNLLQEYAPVCTWLQGHNAAIATWHANSIFSVAEGLRCQESSSNEAIPPGDGRTEPRVDPESPHIPYAITMRHWFFGLVK</sequence>
<keyword evidence="5" id="KW-0539">Nucleus</keyword>
<dbReference type="Pfam" id="PF00172">
    <property type="entry name" value="Zn_clus"/>
    <property type="match status" value="1"/>
</dbReference>
<dbReference type="SMART" id="SM00066">
    <property type="entry name" value="GAL4"/>
    <property type="match status" value="1"/>
</dbReference>
<dbReference type="PROSITE" id="PS00028">
    <property type="entry name" value="ZINC_FINGER_C2H2_1"/>
    <property type="match status" value="1"/>
</dbReference>
<dbReference type="GO" id="GO:0008270">
    <property type="term" value="F:zinc ion binding"/>
    <property type="evidence" value="ECO:0007669"/>
    <property type="project" value="UniProtKB-KW"/>
</dbReference>
<feature type="domain" description="C2H2-type" evidence="9">
    <location>
        <begin position="13"/>
        <end position="40"/>
    </location>
</feature>
<dbReference type="PROSITE" id="PS50157">
    <property type="entry name" value="ZINC_FINGER_C2H2_2"/>
    <property type="match status" value="1"/>
</dbReference>
<dbReference type="InterPro" id="IPR036236">
    <property type="entry name" value="Znf_C2H2_sf"/>
</dbReference>
<dbReference type="EMBL" id="JRHA01000011">
    <property type="protein sequence ID" value="PQK18089.1"/>
    <property type="molecule type" value="Genomic_DNA"/>
</dbReference>
<reference evidence="10 11" key="1">
    <citation type="submission" date="2016-07" db="EMBL/GenBank/DDBJ databases">
        <title>Comparative genomics of the entomopathogenic fungus Beauveria bassiana.</title>
        <authorList>
            <person name="Valero Jimenez C.A."/>
            <person name="Zwaan B.J."/>
            <person name="Van Kan J.A."/>
            <person name="Takken W."/>
            <person name="Debets A.J."/>
            <person name="Schoustra S.E."/>
            <person name="Koenraadt C.J."/>
        </authorList>
    </citation>
    <scope>NUCLEOTIDE SEQUENCE [LARGE SCALE GENOMIC DNA]</scope>
    <source>
        <strain evidence="10 11">ARSEF 8028</strain>
    </source>
</reference>
<evidence type="ECO:0000259" key="9">
    <source>
        <dbReference type="PROSITE" id="PS50157"/>
    </source>
</evidence>
<dbReference type="PANTHER" id="PTHR47660">
    <property type="entry name" value="TRANSCRIPTION FACTOR WITH C2H2 AND ZN(2)-CYS(6) DNA BINDING DOMAIN (EUROFUNG)-RELATED-RELATED"/>
    <property type="match status" value="1"/>
</dbReference>
<dbReference type="PANTHER" id="PTHR47660:SF2">
    <property type="entry name" value="TRANSCRIPTION FACTOR WITH C2H2 AND ZN(2)-CYS(6) DNA BINDING DOMAIN (EUROFUNG)"/>
    <property type="match status" value="1"/>
</dbReference>
<evidence type="ECO:0000313" key="10">
    <source>
        <dbReference type="EMBL" id="PQK18089.1"/>
    </source>
</evidence>
<evidence type="ECO:0000256" key="2">
    <source>
        <dbReference type="ARBA" id="ARBA00022833"/>
    </source>
</evidence>
<accession>A0A2S7YQ18</accession>
<dbReference type="OrthoDB" id="654211at2759"/>
<dbReference type="Gene3D" id="3.30.160.60">
    <property type="entry name" value="Classic Zinc Finger"/>
    <property type="match status" value="1"/>
</dbReference>
<dbReference type="InterPro" id="IPR001138">
    <property type="entry name" value="Zn2Cys6_DnaBD"/>
</dbReference>
<dbReference type="GO" id="GO:0000981">
    <property type="term" value="F:DNA-binding transcription factor activity, RNA polymerase II-specific"/>
    <property type="evidence" value="ECO:0007669"/>
    <property type="project" value="InterPro"/>
</dbReference>
<dbReference type="PROSITE" id="PS50048">
    <property type="entry name" value="ZN2_CY6_FUNGAL_2"/>
    <property type="match status" value="1"/>
</dbReference>
<evidence type="ECO:0000313" key="11">
    <source>
        <dbReference type="Proteomes" id="UP000237441"/>
    </source>
</evidence>
<evidence type="ECO:0000256" key="5">
    <source>
        <dbReference type="ARBA" id="ARBA00023242"/>
    </source>
</evidence>
<dbReference type="Proteomes" id="UP000237441">
    <property type="component" value="Unassembled WGS sequence"/>
</dbReference>
<evidence type="ECO:0000259" key="8">
    <source>
        <dbReference type="PROSITE" id="PS50048"/>
    </source>
</evidence>
<keyword evidence="4" id="KW-0804">Transcription</keyword>
<proteinExistence type="predicted"/>
<dbReference type="CDD" id="cd00067">
    <property type="entry name" value="GAL4"/>
    <property type="match status" value="1"/>
</dbReference>
<dbReference type="SUPFAM" id="SSF57701">
    <property type="entry name" value="Zn2/Cys6 DNA-binding domain"/>
    <property type="match status" value="1"/>
</dbReference>
<keyword evidence="2" id="KW-0862">Zinc</keyword>
<evidence type="ECO:0000256" key="6">
    <source>
        <dbReference type="PROSITE-ProRule" id="PRU00042"/>
    </source>
</evidence>
<feature type="domain" description="Zn(2)-C6 fungal-type" evidence="8">
    <location>
        <begin position="86"/>
        <end position="115"/>
    </location>
</feature>
<name>A0A2S7YQ18_BEABA</name>
<dbReference type="SUPFAM" id="SSF57667">
    <property type="entry name" value="beta-beta-alpha zinc fingers"/>
    <property type="match status" value="1"/>
</dbReference>
<dbReference type="Gene3D" id="4.10.240.10">
    <property type="entry name" value="Zn(2)-C6 fungal-type DNA-binding domain"/>
    <property type="match status" value="1"/>
</dbReference>
<evidence type="ECO:0000256" key="7">
    <source>
        <dbReference type="SAM" id="MobiDB-lite"/>
    </source>
</evidence>
<keyword evidence="3" id="KW-0805">Transcription regulation</keyword>
<dbReference type="InterPro" id="IPR013087">
    <property type="entry name" value="Znf_C2H2_type"/>
</dbReference>
<feature type="region of interest" description="Disordered" evidence="7">
    <location>
        <begin position="157"/>
        <end position="190"/>
    </location>
</feature>
<comment type="caution">
    <text evidence="10">The sequence shown here is derived from an EMBL/GenBank/DDBJ whole genome shotgun (WGS) entry which is preliminary data.</text>
</comment>
<dbReference type="InterPro" id="IPR036864">
    <property type="entry name" value="Zn2-C6_fun-type_DNA-bd_sf"/>
</dbReference>
<evidence type="ECO:0000256" key="1">
    <source>
        <dbReference type="ARBA" id="ARBA00022723"/>
    </source>
</evidence>
<dbReference type="PROSITE" id="PS00463">
    <property type="entry name" value="ZN2_CY6_FUNGAL_1"/>
    <property type="match status" value="1"/>
</dbReference>
<organism evidence="10 11">
    <name type="scientific">Beauveria bassiana</name>
    <name type="common">White muscardine disease fungus</name>
    <name type="synonym">Tritirachium shiotae</name>
    <dbReference type="NCBI Taxonomy" id="176275"/>
    <lineage>
        <taxon>Eukaryota</taxon>
        <taxon>Fungi</taxon>
        <taxon>Dikarya</taxon>
        <taxon>Ascomycota</taxon>
        <taxon>Pezizomycotina</taxon>
        <taxon>Sordariomycetes</taxon>
        <taxon>Hypocreomycetidae</taxon>
        <taxon>Hypocreales</taxon>
        <taxon>Cordycipitaceae</taxon>
        <taxon>Beauveria</taxon>
    </lineage>
</organism>
<keyword evidence="6" id="KW-0863">Zinc-finger</keyword>
<evidence type="ECO:0000256" key="3">
    <source>
        <dbReference type="ARBA" id="ARBA00023015"/>
    </source>
</evidence>
<evidence type="ECO:0000256" key="4">
    <source>
        <dbReference type="ARBA" id="ARBA00023163"/>
    </source>
</evidence>